<evidence type="ECO:0000259" key="3">
    <source>
        <dbReference type="Pfam" id="PF20416"/>
    </source>
</evidence>
<dbReference type="SUPFAM" id="SSF48371">
    <property type="entry name" value="ARM repeat"/>
    <property type="match status" value="2"/>
</dbReference>
<dbReference type="GO" id="GO:0032040">
    <property type="term" value="C:small-subunit processome"/>
    <property type="evidence" value="ECO:0007669"/>
    <property type="project" value="TreeGrafter"/>
</dbReference>
<feature type="region of interest" description="Disordered" evidence="1">
    <location>
        <begin position="432"/>
        <end position="481"/>
    </location>
</feature>
<dbReference type="Pfam" id="PF07539">
    <property type="entry name" value="UTP20_N"/>
    <property type="match status" value="1"/>
</dbReference>
<dbReference type="GO" id="GO:0030686">
    <property type="term" value="C:90S preribosome"/>
    <property type="evidence" value="ECO:0007669"/>
    <property type="project" value="TreeGrafter"/>
</dbReference>
<dbReference type="InterPro" id="IPR016024">
    <property type="entry name" value="ARM-type_fold"/>
</dbReference>
<feature type="domain" description="U3 small nucleolar RNA-associated protein 20" evidence="3">
    <location>
        <begin position="2088"/>
        <end position="2308"/>
    </location>
</feature>
<feature type="region of interest" description="Disordered" evidence="1">
    <location>
        <begin position="105"/>
        <end position="182"/>
    </location>
</feature>
<evidence type="ECO:0000259" key="2">
    <source>
        <dbReference type="Pfam" id="PF07539"/>
    </source>
</evidence>
<evidence type="ECO:0000313" key="6">
    <source>
        <dbReference type="Proteomes" id="UP000235392"/>
    </source>
</evidence>
<feature type="compositionally biased region" description="Low complexity" evidence="1">
    <location>
        <begin position="128"/>
        <end position="139"/>
    </location>
</feature>
<dbReference type="InterPro" id="IPR046523">
    <property type="entry name" value="UTP20_dom"/>
</dbReference>
<feature type="compositionally biased region" description="Acidic residues" evidence="1">
    <location>
        <begin position="2852"/>
        <end position="2871"/>
    </location>
</feature>
<organism evidence="5 6">
    <name type="scientific">Puccinia coronata f. sp. avenae</name>
    <dbReference type="NCBI Taxonomy" id="200324"/>
    <lineage>
        <taxon>Eukaryota</taxon>
        <taxon>Fungi</taxon>
        <taxon>Dikarya</taxon>
        <taxon>Basidiomycota</taxon>
        <taxon>Pucciniomycotina</taxon>
        <taxon>Pucciniomycetes</taxon>
        <taxon>Pucciniales</taxon>
        <taxon>Pucciniaceae</taxon>
        <taxon>Puccinia</taxon>
    </lineage>
</organism>
<feature type="region of interest" description="Disordered" evidence="1">
    <location>
        <begin position="3012"/>
        <end position="3055"/>
    </location>
</feature>
<feature type="region of interest" description="Disordered" evidence="1">
    <location>
        <begin position="284"/>
        <end position="311"/>
    </location>
</feature>
<feature type="compositionally biased region" description="Polar residues" evidence="1">
    <location>
        <begin position="3038"/>
        <end position="3055"/>
    </location>
</feature>
<feature type="compositionally biased region" description="Polar residues" evidence="1">
    <location>
        <begin position="506"/>
        <end position="521"/>
    </location>
</feature>
<feature type="region of interest" description="Disordered" evidence="1">
    <location>
        <begin position="2826"/>
        <end position="2879"/>
    </location>
</feature>
<protein>
    <submittedName>
        <fullName evidence="5">Uncharacterized protein</fullName>
    </submittedName>
</protein>
<reference evidence="5 6" key="1">
    <citation type="submission" date="2017-11" db="EMBL/GenBank/DDBJ databases">
        <title>De novo assembly and phasing of dikaryotic genomes from two isolates of Puccinia coronata f. sp. avenae, the causal agent of oat crown rust.</title>
        <authorList>
            <person name="Miller M.E."/>
            <person name="Zhang Y."/>
            <person name="Omidvar V."/>
            <person name="Sperschneider J."/>
            <person name="Schwessinger B."/>
            <person name="Raley C."/>
            <person name="Palmer J.M."/>
            <person name="Garnica D."/>
            <person name="Upadhyaya N."/>
            <person name="Rathjen J."/>
            <person name="Taylor J.M."/>
            <person name="Park R.F."/>
            <person name="Dodds P.N."/>
            <person name="Hirsch C.D."/>
            <person name="Kianian S.F."/>
            <person name="Figueroa M."/>
        </authorList>
    </citation>
    <scope>NUCLEOTIDE SEQUENCE [LARGE SCALE GENOMIC DNA]</scope>
    <source>
        <strain evidence="5">12SD80</strain>
    </source>
</reference>
<feature type="compositionally biased region" description="Basic and acidic residues" evidence="1">
    <location>
        <begin position="465"/>
        <end position="481"/>
    </location>
</feature>
<dbReference type="Gene3D" id="1.25.10.10">
    <property type="entry name" value="Leucine-rich Repeat Variant"/>
    <property type="match status" value="1"/>
</dbReference>
<name>A0A2N5S448_9BASI</name>
<dbReference type="InterPro" id="IPR057525">
    <property type="entry name" value="UTP20_C"/>
</dbReference>
<feature type="region of interest" description="Disordered" evidence="1">
    <location>
        <begin position="497"/>
        <end position="522"/>
    </location>
</feature>
<dbReference type="InterPro" id="IPR011989">
    <property type="entry name" value="ARM-like"/>
</dbReference>
<sequence length="3055" mass="341709">MVALRSVSRGIFLPGIPSGGGNQYPLIYQRPSSMSGDGTARGDEPSFSGALKRAILGVKPRVEEPALSAWMVPTNRESVTIYTTLGSINRHGCFQEPTAIIIGPLSESSGGRTKQFLGASSKPRQEQTLTGTSLLPPTTFEAETNSHFTDGMPNPNLGARSQQFPGLPSTSSAKDASGKRPRDDFIDSRFRFASAASQSKKFKPNLSTLVSSHSGLTLESEDKKEHECHFTSALQTAAIENLSNPFKRLYRSIEPISRSLPLLIHHQEQIVHACCEALIVSDPPASGDQSLSETRMSGKAKRSQNSAIEKERKRRLIEAKETVNLVATSVLDLFVPLILDLSTSLLTPSSSTENACRSPFEELLITLLYFTNLTDVEPIALSKASEVTVHLFKTLAKDLTPSSPSVEDESEENSQRIRRIWNFVRNALGAPLPDYQNLTKVPDVSPDGEASDSNSEGDASEADDELSKEPSKSLEEPKKPLMEQVEDPDFELAEFVEDQNDETKSPETCPTKTDSTSQPSNDVKLQQLLQQVLKSTTPSSRRLVATSFAYLLRKKGISELLIKLMLNDLNQVEVDEVATHGALQPRKHKVQVARKGTSVRSLLGEEQGGARLFAEGICWALCETCKSIDHRLHSRASAIILSAESQVVQIGLLAHQSALQQPTLNFSVLNSLLIAIIHHTVAQYFEPVFDSLTAKATRRLTEIIPDCASSTTGNSSVALETSLNCLATVAGVRNGSRLSHANKLNIFQILDSVLDLLAGGKIEHSDSLSSSAALLSLNLLSSIKDQSEFLGIPESRKTLDKLFAIQSRPLSVEHVYTLASSLHRLNWGLFDNFLLPKLLDIIPSQLPPSSPPSTSESTASLLADILSTRNSKLFAKVFDSLSGKIEEATKVILDHLSSFHLSSPDAPLQQTVTQTTSLKECYDWISVSLLLPSENMIFKRDEVEEWFQRTLMIPTPSDNDVTEGLRAKYISDYESGTPINRTMLLSTMMNVARRLGTTEESRLRTMFMDRLPFIVGVWGWHRGILTTVLDVCQDAQNSSSMALSFDSIYQPLKPALLSESHVIRRLTLEVLLTTSPPAPTLEALLTQCLKIENTPLLVENARIRQMHIRKLSTMAQAHDEAVSSSEAIDMVQRILIAQLKVHFQPLWEESMLALTNLNAKYHANFWTLVWSQLDLCLRDSAELYFTPRAQISNLTRDNQNHSFGSKFTDQPEFRCTHLDKLVDLFSSNFRNLTVEAAFELQSLDSRLDIPTYEAHLVDLLSRNRVVTERHNKVIIEAFFTYCQAKDEDLEQGHILGRSARSRLRNWLRMFSSFTNPKAFYRAQDLRVAFYDLLADPDSDLRRLSLECVLTWQDSSLLRHQDDFRNLLDSSQFRDTLLKMAHAIEDDLFPNNEREQVIPIFMRILFGGLIVSPGRSSSSHSKTLKKPAILSAFKGCSIEEIDLLVELMLKPLNSSKKSTSNFASLVKRHLGFLSLLGDVLKTLGRKLVHRWEDFLNQIMQVMLETRSHAQTLADDGNPQHIFREGQLKKVRVQTQHRLNSFFQLSPPSFSFSKWIDSIFDVLINPKLPAFAAETAQAPSALLEIFHTWSTRKDLMPMLIQHNSQVLTSIYQTLAIPNVKPLVIKTVIAILENILRNLELYPAELTADKYLKPHFDVLLPNLAELLRKASYSSSLNTSISRQQVALLTMLAPYITETTHSERFCELILPLLLKNQVVVPEHIQADLLHLLSGFLSTAPRVASSPSCFNTLSKLLGTVMSRKGRISLVAAIDSICHHSNHSISPRVIKLLQDLNSFSTKRIDEPDFERRLNAFSQLNDADDASRSALTPKEWELLIQHSFFQIRDPDELSLRGSAASALCRFLELAESNSDSDVQMTLKFVMMPGLKKALRSKLEIIRQEVLTVLACAVAKQFPTVSELEEMRCLLVEGDKEANFFLNIYHIQAHRRIRALRRLGDETEAGRLSSKGLLDIFLPLLTHNFLPTDSSRTDHDQVNEAIRTIGRITKVLNWSAYNSALQFYVKLIHKPTAVNKVTVRVVVSIMKSFHFNLHDQSDSADTKALASAPEHARGFVSGKLIPSLIKFMEQQKEDGPDESLRIMIGEGVAFVATFLPESSSQNLISGIISCLSNILKSTHQETRQSTRATVGNIVVLLPPSFLAQVLKDLKAILLRGPQLHVLAHTVYTILSRMSESSQEFEIDPQASKLLIGIIIDDLFGQPWRDRQSKELKAKTKFNETKTSRSLESLQIIVSKLAHPDILTDILISFRQVLETTAAAKALKQVDECFHRICAGIVANREKFDAPNILDLAHSLISENAEYLKNKSQKKQTYIINPTDHRVVLSTKSKNPEGHYAANAHHFVSLGLDLFNTVYRKASFDLHSPEYLPAIDQLVSVVGNTLYTHNTEVLARGLKVMSILIKLPLPEVERSATIIVRQMLAVVNHIGTSQSEISQVALKSLGTVIRDCKRVELTEKQLTGLLKMIVPDLEDPDRQTTLFALLRGIMSKKFMAPELYDLMDQILRLLVTAQSNQVREICRSIFLQFLLDYPQGKGRLSSSLQFLVKNLAYQHESGRQSVLEILNAINMKFSSALVSQNSDLFFMALVMRVANEDSVKCKEMAIEVLKVILRRIDLVNVGKYLDMLLAWSQNTGGPVELRRMALQLIGVVIEARMAEDKMRLGKVHSMICATLGKIAEDFTEEESDVTSESTTLDWQTVYYCLQTLSKLFTVHPGFLCYPTPQNKFSEWSAIQKFLLFPHAWVRLSAARLIGTLLSSEVDEQIWLFQTSNLLCIAQKSSLQLRSQHLDDALAFQVVKNLFSLLKTLHSRLKSEVPVSGVVSPSKAPSSPDQTKAPVTVQPSLDNEEIEDEDHSDSEEDENEPENPTSKGVGAEFMRLIKRLSRQASIAHAKRPSVYSSDAGKWSIEAASILRCFAALINHLSVEDLSGLLRPLMIPIFRIIEDSNTKDPQMLELQNLAKEVQEFLREKVGTNTFSHVYGQLRTIAIEKRQARKKLIALKAVNQPESSAKRKISRSESKLRNKKRKQESFSKTNSMYGKSSFKSKQS</sequence>
<dbReference type="InterPro" id="IPR011430">
    <property type="entry name" value="UTP20_N"/>
</dbReference>
<dbReference type="Pfam" id="PF23099">
    <property type="entry name" value="UTP20_C"/>
    <property type="match status" value="1"/>
</dbReference>
<dbReference type="Proteomes" id="UP000235392">
    <property type="component" value="Unassembled WGS sequence"/>
</dbReference>
<evidence type="ECO:0000259" key="4">
    <source>
        <dbReference type="Pfam" id="PF23099"/>
    </source>
</evidence>
<dbReference type="Pfam" id="PF20416">
    <property type="entry name" value="UTP20"/>
    <property type="match status" value="1"/>
</dbReference>
<feature type="domain" description="U3 small nucleolar RNA-associated protein 20 C-terminal" evidence="4">
    <location>
        <begin position="2917"/>
        <end position="3035"/>
    </location>
</feature>
<dbReference type="PANTHER" id="PTHR17695:SF11">
    <property type="entry name" value="SMALL SUBUNIT PROCESSOME COMPONENT 20 HOMOLOG"/>
    <property type="match status" value="1"/>
</dbReference>
<dbReference type="PANTHER" id="PTHR17695">
    <property type="entry name" value="SMALL SUBUNIT PROCESSOME COMPONENT 20 HOMOLOG"/>
    <property type="match status" value="1"/>
</dbReference>
<dbReference type="EMBL" id="PGCI01001092">
    <property type="protein sequence ID" value="PLW08006.1"/>
    <property type="molecule type" value="Genomic_DNA"/>
</dbReference>
<evidence type="ECO:0000256" key="1">
    <source>
        <dbReference type="SAM" id="MobiDB-lite"/>
    </source>
</evidence>
<accession>A0A2N5S448</accession>
<gene>
    <name evidence="5" type="ORF">PCASD_23719</name>
</gene>
<comment type="caution">
    <text evidence="5">The sequence shown here is derived from an EMBL/GenBank/DDBJ whole genome shotgun (WGS) entry which is preliminary data.</text>
</comment>
<evidence type="ECO:0000313" key="5">
    <source>
        <dbReference type="EMBL" id="PLW08006.1"/>
    </source>
</evidence>
<dbReference type="InterPro" id="IPR052575">
    <property type="entry name" value="SSU_processome_comp_20"/>
</dbReference>
<feature type="compositionally biased region" description="Polar residues" evidence="1">
    <location>
        <begin position="159"/>
        <end position="174"/>
    </location>
</feature>
<feature type="domain" description="U3 small nucleolar RNA-associated protein 20 N-terminal" evidence="2">
    <location>
        <begin position="1298"/>
        <end position="1890"/>
    </location>
</feature>
<feature type="compositionally biased region" description="Low complexity" evidence="1">
    <location>
        <begin position="2826"/>
        <end position="2838"/>
    </location>
</feature>
<proteinExistence type="predicted"/>